<sequence>MNINENLKVSASPKRISTNFDFRPTSFSTNYESSTLNFDLSRGAVFWSRRRTSKVLLLKSRSFLEMSEADGMDGGVFHQQGLVHLQFSDKPETPEAERHLEREF</sequence>
<evidence type="ECO:0000313" key="2">
    <source>
        <dbReference type="Proteomes" id="UP001607303"/>
    </source>
</evidence>
<accession>A0ABD2CQE6</accession>
<comment type="caution">
    <text evidence="1">The sequence shown here is derived from an EMBL/GenBank/DDBJ whole genome shotgun (WGS) entry which is preliminary data.</text>
</comment>
<organism evidence="1 2">
    <name type="scientific">Vespula maculifrons</name>
    <name type="common">Eastern yellow jacket</name>
    <name type="synonym">Wasp</name>
    <dbReference type="NCBI Taxonomy" id="7453"/>
    <lineage>
        <taxon>Eukaryota</taxon>
        <taxon>Metazoa</taxon>
        <taxon>Ecdysozoa</taxon>
        <taxon>Arthropoda</taxon>
        <taxon>Hexapoda</taxon>
        <taxon>Insecta</taxon>
        <taxon>Pterygota</taxon>
        <taxon>Neoptera</taxon>
        <taxon>Endopterygota</taxon>
        <taxon>Hymenoptera</taxon>
        <taxon>Apocrita</taxon>
        <taxon>Aculeata</taxon>
        <taxon>Vespoidea</taxon>
        <taxon>Vespidae</taxon>
        <taxon>Vespinae</taxon>
        <taxon>Vespula</taxon>
    </lineage>
</organism>
<name>A0ABD2CQE6_VESMC</name>
<evidence type="ECO:0000313" key="1">
    <source>
        <dbReference type="EMBL" id="KAL2747326.1"/>
    </source>
</evidence>
<dbReference type="AlphaFoldDB" id="A0ABD2CQE6"/>
<dbReference type="EMBL" id="JAYRBN010000035">
    <property type="protein sequence ID" value="KAL2747326.1"/>
    <property type="molecule type" value="Genomic_DNA"/>
</dbReference>
<keyword evidence="2" id="KW-1185">Reference proteome</keyword>
<dbReference type="Proteomes" id="UP001607303">
    <property type="component" value="Unassembled WGS sequence"/>
</dbReference>
<gene>
    <name evidence="1" type="ORF">V1477_004018</name>
</gene>
<proteinExistence type="predicted"/>
<reference evidence="1 2" key="1">
    <citation type="journal article" date="2024" name="Ann. Entomol. Soc. Am.">
        <title>Genomic analyses of the southern and eastern yellowjacket wasps (Hymenoptera: Vespidae) reveal evolutionary signatures of social life.</title>
        <authorList>
            <person name="Catto M.A."/>
            <person name="Caine P.B."/>
            <person name="Orr S.E."/>
            <person name="Hunt B.G."/>
            <person name="Goodisman M.A.D."/>
        </authorList>
    </citation>
    <scope>NUCLEOTIDE SEQUENCE [LARGE SCALE GENOMIC DNA]</scope>
    <source>
        <strain evidence="1">232</strain>
        <tissue evidence="1">Head and thorax</tissue>
    </source>
</reference>
<protein>
    <submittedName>
        <fullName evidence="1">Uncharacterized protein</fullName>
    </submittedName>
</protein>